<evidence type="ECO:0000256" key="2">
    <source>
        <dbReference type="ARBA" id="ARBA00009891"/>
    </source>
</evidence>
<dbReference type="OrthoDB" id="428577at2759"/>
<dbReference type="InterPro" id="IPR000626">
    <property type="entry name" value="Ubiquitin-like_dom"/>
</dbReference>
<protein>
    <recommendedName>
        <fullName evidence="8">Ubiquitin-like domain-containing protein</fullName>
    </recommendedName>
</protein>
<proteinExistence type="inferred from homology"/>
<keyword evidence="4" id="KW-0862">Zinc</keyword>
<dbReference type="PROSITE" id="PS50053">
    <property type="entry name" value="UBIQUITIN_2"/>
    <property type="match status" value="1"/>
</dbReference>
<dbReference type="GO" id="GO:0003735">
    <property type="term" value="F:structural constituent of ribosome"/>
    <property type="evidence" value="ECO:0007669"/>
    <property type="project" value="InterPro"/>
</dbReference>
<dbReference type="SUPFAM" id="SSF57829">
    <property type="entry name" value="Zn-binding ribosomal proteins"/>
    <property type="match status" value="1"/>
</dbReference>
<keyword evidence="10" id="KW-1185">Reference proteome</keyword>
<comment type="similarity">
    <text evidence="1">In the N-terminal section; belongs to the ubiquitin family.</text>
</comment>
<dbReference type="InterPro" id="IPR011332">
    <property type="entry name" value="Ribosomal_zn-bd"/>
</dbReference>
<dbReference type="GO" id="GO:1990904">
    <property type="term" value="C:ribonucleoprotein complex"/>
    <property type="evidence" value="ECO:0007669"/>
    <property type="project" value="UniProtKB-KW"/>
</dbReference>
<reference evidence="9" key="1">
    <citation type="submission" date="2018-11" db="EMBL/GenBank/DDBJ databases">
        <authorList>
            <consortium name="Pathogen Informatics"/>
        </authorList>
    </citation>
    <scope>NUCLEOTIDE SEQUENCE</scope>
</reference>
<keyword evidence="5" id="KW-0689">Ribosomal protein</keyword>
<accession>A0A3S5C694</accession>
<dbReference type="Gene3D" id="6.20.50.150">
    <property type="match status" value="1"/>
</dbReference>
<comment type="similarity">
    <text evidence="2">In the C-terminal section; belongs to the eukaryotic ribosomal protein eS31 family.</text>
</comment>
<dbReference type="EMBL" id="CAAALY010256794">
    <property type="protein sequence ID" value="VEL38070.1"/>
    <property type="molecule type" value="Genomic_DNA"/>
</dbReference>
<dbReference type="InterPro" id="IPR002906">
    <property type="entry name" value="Ribosomal_eS31"/>
</dbReference>
<evidence type="ECO:0000313" key="9">
    <source>
        <dbReference type="EMBL" id="VEL38070.1"/>
    </source>
</evidence>
<dbReference type="Gene3D" id="3.10.20.90">
    <property type="entry name" value="Phosphatidylinositol 3-kinase Catalytic Subunit, Chain A, domain 1"/>
    <property type="match status" value="1"/>
</dbReference>
<evidence type="ECO:0000256" key="1">
    <source>
        <dbReference type="ARBA" id="ARBA00008373"/>
    </source>
</evidence>
<evidence type="ECO:0000256" key="4">
    <source>
        <dbReference type="ARBA" id="ARBA00022833"/>
    </source>
</evidence>
<feature type="signal peptide" evidence="7">
    <location>
        <begin position="1"/>
        <end position="17"/>
    </location>
</feature>
<dbReference type="InterPro" id="IPR029071">
    <property type="entry name" value="Ubiquitin-like_domsf"/>
</dbReference>
<evidence type="ECO:0000256" key="6">
    <source>
        <dbReference type="ARBA" id="ARBA00023274"/>
    </source>
</evidence>
<dbReference type="GO" id="GO:0006412">
    <property type="term" value="P:translation"/>
    <property type="evidence" value="ECO:0007669"/>
    <property type="project" value="InterPro"/>
</dbReference>
<name>A0A3S5C694_9PLAT</name>
<evidence type="ECO:0000259" key="8">
    <source>
        <dbReference type="PROSITE" id="PS50053"/>
    </source>
</evidence>
<dbReference type="Pfam" id="PF01599">
    <property type="entry name" value="Ribosomal_S27"/>
    <property type="match status" value="1"/>
</dbReference>
<gene>
    <name evidence="9" type="ORF">PXEA_LOCUS31510</name>
</gene>
<dbReference type="SUPFAM" id="SSF54236">
    <property type="entry name" value="Ubiquitin-like"/>
    <property type="match status" value="1"/>
</dbReference>
<organism evidence="9 10">
    <name type="scientific">Protopolystoma xenopodis</name>
    <dbReference type="NCBI Taxonomy" id="117903"/>
    <lineage>
        <taxon>Eukaryota</taxon>
        <taxon>Metazoa</taxon>
        <taxon>Spiralia</taxon>
        <taxon>Lophotrochozoa</taxon>
        <taxon>Platyhelminthes</taxon>
        <taxon>Monogenea</taxon>
        <taxon>Polyopisthocotylea</taxon>
        <taxon>Polystomatidea</taxon>
        <taxon>Polystomatidae</taxon>
        <taxon>Protopolystoma</taxon>
    </lineage>
</organism>
<dbReference type="Pfam" id="PF00240">
    <property type="entry name" value="ubiquitin"/>
    <property type="match status" value="1"/>
</dbReference>
<dbReference type="Proteomes" id="UP000784294">
    <property type="component" value="Unassembled WGS sequence"/>
</dbReference>
<dbReference type="SMART" id="SM01402">
    <property type="entry name" value="Ribosomal_S27"/>
    <property type="match status" value="1"/>
</dbReference>
<keyword evidence="6" id="KW-0687">Ribonucleoprotein</keyword>
<evidence type="ECO:0000256" key="5">
    <source>
        <dbReference type="ARBA" id="ARBA00022980"/>
    </source>
</evidence>
<keyword evidence="7" id="KW-0732">Signal</keyword>
<dbReference type="AlphaFoldDB" id="A0A3S5C694"/>
<comment type="caution">
    <text evidence="9">The sequence shown here is derived from an EMBL/GenBank/DDBJ whole genome shotgun (WGS) entry which is preliminary data.</text>
</comment>
<evidence type="ECO:0000313" key="10">
    <source>
        <dbReference type="Proteomes" id="UP000784294"/>
    </source>
</evidence>
<keyword evidence="3" id="KW-1017">Isopeptide bond</keyword>
<dbReference type="CDD" id="cd17039">
    <property type="entry name" value="Ubl_ubiquitin_like"/>
    <property type="match status" value="1"/>
</dbReference>
<feature type="domain" description="Ubiquitin-like" evidence="8">
    <location>
        <begin position="22"/>
        <end position="93"/>
    </location>
</feature>
<dbReference type="InterPro" id="IPR038582">
    <property type="entry name" value="Ribosomal_eS31_euk-type_sf"/>
</dbReference>
<sequence length="169" mass="19386">MEKFAWLLIFGAGAAQSLNSAMRLFVRDPSCFSHLFHADNLDDLKSKVFTKLGIPESNQCLYYCGRELKHEDPVCDWLQDYASLDLNVELLGGGKKRKKKAYTTPKKIKHKRRKIKMATLKFYKVESNGKVVRLRKECPNKSCGSGVFMASHFDRMYCGKCSLTFMINK</sequence>
<dbReference type="GO" id="GO:0005840">
    <property type="term" value="C:ribosome"/>
    <property type="evidence" value="ECO:0007669"/>
    <property type="project" value="UniProtKB-KW"/>
</dbReference>
<feature type="chain" id="PRO_5018624884" description="Ubiquitin-like domain-containing protein" evidence="7">
    <location>
        <begin position="18"/>
        <end position="169"/>
    </location>
</feature>
<evidence type="ECO:0000256" key="7">
    <source>
        <dbReference type="SAM" id="SignalP"/>
    </source>
</evidence>
<evidence type="ECO:0000256" key="3">
    <source>
        <dbReference type="ARBA" id="ARBA00022499"/>
    </source>
</evidence>